<keyword evidence="2" id="KW-1185">Reference proteome</keyword>
<reference evidence="1 2" key="1">
    <citation type="journal article" date="2009" name="PLoS ONE">
        <title>The complete genome of Teredinibacter turnerae T7901: an intracellular endosymbiont of marine wood-boring bivalves (shipworms).</title>
        <authorList>
            <person name="Yang J.C."/>
            <person name="Madupu R."/>
            <person name="Durkin A.S."/>
            <person name="Ekborg N.A."/>
            <person name="Pedamallu C.S."/>
            <person name="Hostetler J.B."/>
            <person name="Radune D."/>
            <person name="Toms B.S."/>
            <person name="Henrissat B."/>
            <person name="Coutinho P.M."/>
            <person name="Schwarz S."/>
            <person name="Field L."/>
            <person name="Trindade-Silva A.E."/>
            <person name="Soares C.A.G."/>
            <person name="Elshahawi S."/>
            <person name="Hanora A."/>
            <person name="Schmidt E.W."/>
            <person name="Haygood M.G."/>
            <person name="Posfai J."/>
            <person name="Benner J."/>
            <person name="Madinger C."/>
            <person name="Nove J."/>
            <person name="Anton B."/>
            <person name="Chaudhary K."/>
            <person name="Foster J."/>
            <person name="Holman A."/>
            <person name="Kumar S."/>
            <person name="Lessard P.A."/>
            <person name="Luyten Y.A."/>
            <person name="Slatko B."/>
            <person name="Wood N."/>
            <person name="Wu B."/>
            <person name="Teplitski M."/>
            <person name="Mougous J.D."/>
            <person name="Ward N."/>
            <person name="Eisen J.A."/>
            <person name="Badger J.H."/>
            <person name="Distel D.L."/>
        </authorList>
    </citation>
    <scope>NUCLEOTIDE SEQUENCE [LARGE SCALE GENOMIC DNA]</scope>
    <source>
        <strain evidence="2">ATCC 39867 / T7901</strain>
    </source>
</reference>
<dbReference type="HOGENOM" id="CLU_137225_2_0_6"/>
<evidence type="ECO:0000313" key="1">
    <source>
        <dbReference type="EMBL" id="ACR13694.1"/>
    </source>
</evidence>
<dbReference type="eggNOG" id="COG5626">
    <property type="taxonomic scope" value="Bacteria"/>
</dbReference>
<dbReference type="AlphaFoldDB" id="C5BU44"/>
<sequence length="106" mass="11848">MTIRTDKENTVSLTDKLNLETARIHWREIERFFAAGKAIFVAPSLDLIAVATVLHEDNAAQLRTWMETSQVNAVTDDQAKEFAETDAELWALVLAPWVLVQPATPA</sequence>
<gene>
    <name evidence="1" type="ordered locus">TERTU_1703</name>
</gene>
<dbReference type="STRING" id="377629.TERTU_1703"/>
<organism evidence="1 2">
    <name type="scientific">Teredinibacter turnerae (strain ATCC 39867 / T7901)</name>
    <dbReference type="NCBI Taxonomy" id="377629"/>
    <lineage>
        <taxon>Bacteria</taxon>
        <taxon>Pseudomonadati</taxon>
        <taxon>Pseudomonadota</taxon>
        <taxon>Gammaproteobacteria</taxon>
        <taxon>Cellvibrionales</taxon>
        <taxon>Cellvibrionaceae</taxon>
        <taxon>Teredinibacter</taxon>
    </lineage>
</organism>
<dbReference type="InterPro" id="IPR018741">
    <property type="entry name" value="DUF2288"/>
</dbReference>
<proteinExistence type="predicted"/>
<dbReference type="KEGG" id="ttu:TERTU_1703"/>
<dbReference type="OrthoDB" id="195194at2"/>
<dbReference type="EMBL" id="CP001614">
    <property type="protein sequence ID" value="ACR13694.1"/>
    <property type="molecule type" value="Genomic_DNA"/>
</dbReference>
<evidence type="ECO:0008006" key="3">
    <source>
        <dbReference type="Google" id="ProtNLM"/>
    </source>
</evidence>
<evidence type="ECO:0000313" key="2">
    <source>
        <dbReference type="Proteomes" id="UP000009080"/>
    </source>
</evidence>
<dbReference type="RefSeq" id="WP_015819809.1">
    <property type="nucleotide sequence ID" value="NC_012997.1"/>
</dbReference>
<protein>
    <recommendedName>
        <fullName evidence="3">DUF2288 domain-containing protein</fullName>
    </recommendedName>
</protein>
<dbReference type="Proteomes" id="UP000009080">
    <property type="component" value="Chromosome"/>
</dbReference>
<name>C5BU44_TERTT</name>
<accession>C5BU44</accession>
<dbReference type="Pfam" id="PF10052">
    <property type="entry name" value="DUF2288"/>
    <property type="match status" value="1"/>
</dbReference>